<keyword evidence="8" id="KW-0315">Glutamine amidotransferase</keyword>
<sequence>MNGSQFERANIVAEELSATVASKTTDPIQEHNSRPPAEGLYDPSLEKDSCGVGFIANIKGNKSHEIVSDALSILCNLEHRGAVGADPRAGDGAGILVQIPHAFFSRKAKEIGFALPAPGEYAIGALFMPRDTAWRNVIKSIIADQIKEEGLTLLGWRDVPTDNSSLGVTVKPTEPACMQVFIGRNGTAKTEDDFER</sequence>
<evidence type="ECO:0000256" key="6">
    <source>
        <dbReference type="ARBA" id="ARBA00022643"/>
    </source>
</evidence>
<evidence type="ECO:0000256" key="2">
    <source>
        <dbReference type="ARBA" id="ARBA00001927"/>
    </source>
</evidence>
<keyword evidence="10" id="KW-0408">Iron</keyword>
<evidence type="ECO:0000256" key="12">
    <source>
        <dbReference type="ARBA" id="ARBA00023164"/>
    </source>
</evidence>
<evidence type="ECO:0000256" key="10">
    <source>
        <dbReference type="ARBA" id="ARBA00023004"/>
    </source>
</evidence>
<evidence type="ECO:0000256" key="11">
    <source>
        <dbReference type="ARBA" id="ARBA00023014"/>
    </source>
</evidence>
<evidence type="ECO:0000259" key="16">
    <source>
        <dbReference type="PROSITE" id="PS51278"/>
    </source>
</evidence>
<proteinExistence type="inferred from homology"/>
<evidence type="ECO:0000256" key="13">
    <source>
        <dbReference type="ARBA" id="ARBA00023291"/>
    </source>
</evidence>
<keyword evidence="6" id="KW-0288">FMN</keyword>
<evidence type="ECO:0000313" key="17">
    <source>
        <dbReference type="EMBL" id="OSJ34628.1"/>
    </source>
</evidence>
<dbReference type="EMBL" id="NAFL01000229">
    <property type="protein sequence ID" value="OSJ34628.1"/>
    <property type="molecule type" value="Genomic_DNA"/>
</dbReference>
<organism evidence="17 18">
    <name type="scientific">Bradyrhizobium japonicum</name>
    <dbReference type="NCBI Taxonomy" id="375"/>
    <lineage>
        <taxon>Bacteria</taxon>
        <taxon>Pseudomonadati</taxon>
        <taxon>Pseudomonadota</taxon>
        <taxon>Alphaproteobacteria</taxon>
        <taxon>Hyphomicrobiales</taxon>
        <taxon>Nitrobacteraceae</taxon>
        <taxon>Bradyrhizobium</taxon>
    </lineage>
</organism>
<dbReference type="InterPro" id="IPR017932">
    <property type="entry name" value="GATase_2_dom"/>
</dbReference>
<keyword evidence="13" id="KW-0003">3Fe-4S</keyword>
<keyword evidence="11" id="KW-0411">Iron-sulfur</keyword>
<keyword evidence="9" id="KW-0560">Oxidoreductase</keyword>
<dbReference type="Pfam" id="PF00310">
    <property type="entry name" value="GATase_2"/>
    <property type="match status" value="1"/>
</dbReference>
<evidence type="ECO:0000313" key="18">
    <source>
        <dbReference type="Proteomes" id="UP000193335"/>
    </source>
</evidence>
<keyword evidence="5" id="KW-0285">Flavoprotein</keyword>
<dbReference type="PANTHER" id="PTHR11938">
    <property type="entry name" value="FAD NADPH DEHYDROGENASE/OXIDOREDUCTASE"/>
    <property type="match status" value="1"/>
</dbReference>
<feature type="region of interest" description="Disordered" evidence="15">
    <location>
        <begin position="20"/>
        <end position="42"/>
    </location>
</feature>
<feature type="domain" description="Glutamine amidotransferase type-2" evidence="16">
    <location>
        <begin position="50"/>
        <end position="196"/>
    </location>
</feature>
<evidence type="ECO:0000256" key="4">
    <source>
        <dbReference type="ARBA" id="ARBA00022605"/>
    </source>
</evidence>
<gene>
    <name evidence="17" type="ORF">BSZ19_11355</name>
</gene>
<evidence type="ECO:0000256" key="15">
    <source>
        <dbReference type="SAM" id="MobiDB-lite"/>
    </source>
</evidence>
<dbReference type="Gene3D" id="3.60.20.10">
    <property type="entry name" value="Glutamine Phosphoribosylpyrophosphate, subunit 1, domain 1"/>
    <property type="match status" value="1"/>
</dbReference>
<evidence type="ECO:0000256" key="14">
    <source>
        <dbReference type="ARBA" id="ARBA00029440"/>
    </source>
</evidence>
<comment type="pathway">
    <text evidence="14">Amino-acid biosynthesis.</text>
</comment>
<comment type="cofactor">
    <cofactor evidence="2">
        <name>[3Fe-4S] cluster</name>
        <dbReference type="ChEBI" id="CHEBI:21137"/>
    </cofactor>
</comment>
<feature type="non-terminal residue" evidence="17">
    <location>
        <position position="196"/>
    </location>
</feature>
<keyword evidence="12" id="KW-0314">Glutamate biosynthesis</keyword>
<evidence type="ECO:0000256" key="5">
    <source>
        <dbReference type="ARBA" id="ARBA00022630"/>
    </source>
</evidence>
<dbReference type="SUPFAM" id="SSF56235">
    <property type="entry name" value="N-terminal nucleophile aminohydrolases (Ntn hydrolases)"/>
    <property type="match status" value="1"/>
</dbReference>
<dbReference type="GO" id="GO:0051538">
    <property type="term" value="F:3 iron, 4 sulfur cluster binding"/>
    <property type="evidence" value="ECO:0007669"/>
    <property type="project" value="UniProtKB-KW"/>
</dbReference>
<evidence type="ECO:0000256" key="8">
    <source>
        <dbReference type="ARBA" id="ARBA00022962"/>
    </source>
</evidence>
<evidence type="ECO:0000256" key="9">
    <source>
        <dbReference type="ARBA" id="ARBA00023002"/>
    </source>
</evidence>
<reference evidence="17 18" key="1">
    <citation type="submission" date="2017-03" db="EMBL/GenBank/DDBJ databases">
        <title>Whole genome sequences of fourteen strains of Bradyrhizobium canariense and one strain of Bradyrhizobium japonicum isolated from Lupinus (Papilionoideae: Genisteae) species in Algeria.</title>
        <authorList>
            <person name="Crovadore J."/>
            <person name="Chekireb D."/>
            <person name="Brachmann A."/>
            <person name="Chablais R."/>
            <person name="Cochard B."/>
            <person name="Lefort F."/>
        </authorList>
    </citation>
    <scope>NUCLEOTIDE SEQUENCE [LARGE SCALE GENOMIC DNA]</scope>
    <source>
        <strain evidence="17 18">UBMA197</strain>
    </source>
</reference>
<dbReference type="PANTHER" id="PTHR11938:SF133">
    <property type="entry name" value="GLUTAMATE SYNTHASE (NADH)"/>
    <property type="match status" value="1"/>
</dbReference>
<keyword evidence="7" id="KW-0479">Metal-binding</keyword>
<evidence type="ECO:0000256" key="7">
    <source>
        <dbReference type="ARBA" id="ARBA00022723"/>
    </source>
</evidence>
<comment type="caution">
    <text evidence="17">The sequence shown here is derived from an EMBL/GenBank/DDBJ whole genome shotgun (WGS) entry which is preliminary data.</text>
</comment>
<dbReference type="PROSITE" id="PS51278">
    <property type="entry name" value="GATASE_TYPE_2"/>
    <property type="match status" value="1"/>
</dbReference>
<dbReference type="GO" id="GO:0006537">
    <property type="term" value="P:glutamate biosynthetic process"/>
    <property type="evidence" value="ECO:0007669"/>
    <property type="project" value="UniProtKB-KW"/>
</dbReference>
<dbReference type="GO" id="GO:0019676">
    <property type="term" value="P:ammonia assimilation cycle"/>
    <property type="evidence" value="ECO:0007669"/>
    <property type="project" value="TreeGrafter"/>
</dbReference>
<dbReference type="InterPro" id="IPR029055">
    <property type="entry name" value="Ntn_hydrolases_N"/>
</dbReference>
<comment type="similarity">
    <text evidence="3">Belongs to the glutamate synthase family.</text>
</comment>
<name>A0A1Y2JSE0_BRAJP</name>
<keyword evidence="4" id="KW-0028">Amino-acid biosynthesis</keyword>
<dbReference type="AlphaFoldDB" id="A0A1Y2JSE0"/>
<dbReference type="GO" id="GO:0015930">
    <property type="term" value="F:glutamate synthase activity"/>
    <property type="evidence" value="ECO:0007669"/>
    <property type="project" value="TreeGrafter"/>
</dbReference>
<accession>A0A1Y2JSE0</accession>
<dbReference type="Proteomes" id="UP000193335">
    <property type="component" value="Unassembled WGS sequence"/>
</dbReference>
<comment type="cofactor">
    <cofactor evidence="1">
        <name>FMN</name>
        <dbReference type="ChEBI" id="CHEBI:58210"/>
    </cofactor>
</comment>
<dbReference type="GO" id="GO:0046872">
    <property type="term" value="F:metal ion binding"/>
    <property type="evidence" value="ECO:0007669"/>
    <property type="project" value="UniProtKB-KW"/>
</dbReference>
<dbReference type="InterPro" id="IPR050711">
    <property type="entry name" value="ET-N_metabolism_enzyme"/>
</dbReference>
<protein>
    <recommendedName>
        <fullName evidence="16">Glutamine amidotransferase type-2 domain-containing protein</fullName>
    </recommendedName>
</protein>
<evidence type="ECO:0000256" key="1">
    <source>
        <dbReference type="ARBA" id="ARBA00001917"/>
    </source>
</evidence>
<evidence type="ECO:0000256" key="3">
    <source>
        <dbReference type="ARBA" id="ARBA00009716"/>
    </source>
</evidence>